<sequence>MKKRVFIIHGWEGSPENAWFPWLREELAVRGFEVFVPQLPQPEEPRIQNWLPALKGVAPDPDEATYFVGHSLGCQTIARHLEGLPEHIIVGGAVFVGGFFKRLTNIEADALSQSVAKEWLATPLNLSKVRTRLRKSVAIFSDNDDYVPLENQDDFRDKLGATIIVEKQMGHFDTSSGVTELPVALESLLQIAQ</sequence>
<dbReference type="Pfam" id="PF06821">
    <property type="entry name" value="Ser_hydrolase"/>
    <property type="match status" value="1"/>
</dbReference>
<protein>
    <recommendedName>
        <fullName evidence="3">Alpha/beta hydrolase</fullName>
    </recommendedName>
</protein>
<dbReference type="Gene3D" id="3.40.50.1820">
    <property type="entry name" value="alpha/beta hydrolase"/>
    <property type="match status" value="1"/>
</dbReference>
<dbReference type="PANTHER" id="PTHR15394:SF3">
    <property type="entry name" value="SERINE HYDROLASE RBBP9"/>
    <property type="match status" value="1"/>
</dbReference>
<organism evidence="1 2">
    <name type="scientific">Candidatus Lloydbacteria bacterium RIFCSPHIGHO2_02_FULL_54_17</name>
    <dbReference type="NCBI Taxonomy" id="1798664"/>
    <lineage>
        <taxon>Bacteria</taxon>
        <taxon>Candidatus Lloydiibacteriota</taxon>
    </lineage>
</organism>
<comment type="caution">
    <text evidence="1">The sequence shown here is derived from an EMBL/GenBank/DDBJ whole genome shotgun (WGS) entry which is preliminary data.</text>
</comment>
<gene>
    <name evidence="1" type="ORF">A3C93_05660</name>
</gene>
<evidence type="ECO:0008006" key="3">
    <source>
        <dbReference type="Google" id="ProtNLM"/>
    </source>
</evidence>
<dbReference type="InterPro" id="IPR029058">
    <property type="entry name" value="AB_hydrolase_fold"/>
</dbReference>
<evidence type="ECO:0000313" key="1">
    <source>
        <dbReference type="EMBL" id="OGZ10772.1"/>
    </source>
</evidence>
<dbReference type="InterPro" id="IPR010662">
    <property type="entry name" value="RBBP9/YdeN"/>
</dbReference>
<dbReference type="GO" id="GO:0016787">
    <property type="term" value="F:hydrolase activity"/>
    <property type="evidence" value="ECO:0007669"/>
    <property type="project" value="InterPro"/>
</dbReference>
<accession>A0A1G2DBD3</accession>
<name>A0A1G2DBD3_9BACT</name>
<dbReference type="PANTHER" id="PTHR15394">
    <property type="entry name" value="SERINE HYDROLASE RBBP9"/>
    <property type="match status" value="1"/>
</dbReference>
<dbReference type="SUPFAM" id="SSF53474">
    <property type="entry name" value="alpha/beta-Hydrolases"/>
    <property type="match status" value="1"/>
</dbReference>
<reference evidence="1 2" key="1">
    <citation type="journal article" date="2016" name="Nat. Commun.">
        <title>Thousands of microbial genomes shed light on interconnected biogeochemical processes in an aquifer system.</title>
        <authorList>
            <person name="Anantharaman K."/>
            <person name="Brown C.T."/>
            <person name="Hug L.A."/>
            <person name="Sharon I."/>
            <person name="Castelle C.J."/>
            <person name="Probst A.J."/>
            <person name="Thomas B.C."/>
            <person name="Singh A."/>
            <person name="Wilkins M.J."/>
            <person name="Karaoz U."/>
            <person name="Brodie E.L."/>
            <person name="Williams K.H."/>
            <person name="Hubbard S.S."/>
            <person name="Banfield J.F."/>
        </authorList>
    </citation>
    <scope>NUCLEOTIDE SEQUENCE [LARGE SCALE GENOMIC DNA]</scope>
</reference>
<dbReference type="EMBL" id="MHLO01000046">
    <property type="protein sequence ID" value="OGZ10772.1"/>
    <property type="molecule type" value="Genomic_DNA"/>
</dbReference>
<evidence type="ECO:0000313" key="2">
    <source>
        <dbReference type="Proteomes" id="UP000178636"/>
    </source>
</evidence>
<dbReference type="Proteomes" id="UP000178636">
    <property type="component" value="Unassembled WGS sequence"/>
</dbReference>
<proteinExistence type="predicted"/>
<dbReference type="STRING" id="1798664.A3C93_05660"/>
<dbReference type="AlphaFoldDB" id="A0A1G2DBD3"/>